<reference evidence="10" key="1">
    <citation type="journal article" date="2015" name="Microbiology">
        <title>Genome of Methanoregula boonei 6A8 reveals adaptations to oligotrophic peatland environments.</title>
        <authorList>
            <person name="Braeuer S."/>
            <person name="Cadillo-Quiroz H."/>
            <person name="Kyrpides N."/>
            <person name="Woyke T."/>
            <person name="Goodwin L."/>
            <person name="Detter C."/>
            <person name="Podell S."/>
            <person name="Yavitt J.B."/>
            <person name="Zinder S.H."/>
        </authorList>
    </citation>
    <scope>NUCLEOTIDE SEQUENCE [LARGE SCALE GENOMIC DNA]</scope>
    <source>
        <strain evidence="10">DSM 21154 / JCM 14090 / 6A8</strain>
    </source>
</reference>
<dbReference type="RefSeq" id="WP_012106277.1">
    <property type="nucleotide sequence ID" value="NC_009712.1"/>
</dbReference>
<dbReference type="Pfam" id="PF00528">
    <property type="entry name" value="BPD_transp_1"/>
    <property type="match status" value="1"/>
</dbReference>
<evidence type="ECO:0000256" key="2">
    <source>
        <dbReference type="ARBA" id="ARBA00022448"/>
    </source>
</evidence>
<evidence type="ECO:0000256" key="7">
    <source>
        <dbReference type="RuleBase" id="RU363032"/>
    </source>
</evidence>
<dbReference type="OrthoDB" id="50379at2157"/>
<feature type="transmembrane region" description="Helical" evidence="7">
    <location>
        <begin position="107"/>
        <end position="136"/>
    </location>
</feature>
<sequence length="253" mass="27300" precursor="true">MTRRLGLVLPILLIIGWEVAATIVNNPFFLPKLETVIPVLLSPFSDILGTGSLVDNALVSIERVVLGFALAAAVAIPLGIGMGRFAVLNDFFDTTIELLRPVPPLAWVPLALAWFKIGIVSIVFIIFIGAVFPILLNTVDGVRGVKNTWIEVCTTLGASERQILTKVILPGAAPTIWTGLRVGFGISWMCVVAAEILPGPTSGLGYLIMYAYNLGQINVIIAGIIVIGLIGLVIDQGFRAVEKRWFGWRGLER</sequence>
<evidence type="ECO:0000256" key="6">
    <source>
        <dbReference type="ARBA" id="ARBA00023136"/>
    </source>
</evidence>
<keyword evidence="6 7" id="KW-0472">Membrane</keyword>
<dbReference type="InterPro" id="IPR035906">
    <property type="entry name" value="MetI-like_sf"/>
</dbReference>
<name>A7I693_METB6</name>
<evidence type="ECO:0000256" key="5">
    <source>
        <dbReference type="ARBA" id="ARBA00022989"/>
    </source>
</evidence>
<keyword evidence="2 7" id="KW-0813">Transport</keyword>
<dbReference type="PANTHER" id="PTHR30151">
    <property type="entry name" value="ALKANE SULFONATE ABC TRANSPORTER-RELATED, MEMBRANE SUBUNIT"/>
    <property type="match status" value="1"/>
</dbReference>
<evidence type="ECO:0000313" key="10">
    <source>
        <dbReference type="Proteomes" id="UP000002408"/>
    </source>
</evidence>
<keyword evidence="5 7" id="KW-1133">Transmembrane helix</keyword>
<dbReference type="EMBL" id="CP000780">
    <property type="protein sequence ID" value="ABS55254.1"/>
    <property type="molecule type" value="Genomic_DNA"/>
</dbReference>
<feature type="transmembrane region" description="Helical" evidence="7">
    <location>
        <begin position="65"/>
        <end position="87"/>
    </location>
</feature>
<dbReference type="PANTHER" id="PTHR30151:SF0">
    <property type="entry name" value="ABC TRANSPORTER PERMEASE PROTEIN MJ0413-RELATED"/>
    <property type="match status" value="1"/>
</dbReference>
<evidence type="ECO:0000313" key="9">
    <source>
        <dbReference type="EMBL" id="ABS55254.1"/>
    </source>
</evidence>
<dbReference type="CDD" id="cd06261">
    <property type="entry name" value="TM_PBP2"/>
    <property type="match status" value="1"/>
</dbReference>
<dbReference type="Proteomes" id="UP000002408">
    <property type="component" value="Chromosome"/>
</dbReference>
<keyword evidence="3" id="KW-1003">Cell membrane</keyword>
<evidence type="ECO:0000256" key="1">
    <source>
        <dbReference type="ARBA" id="ARBA00004651"/>
    </source>
</evidence>
<feature type="transmembrane region" description="Helical" evidence="7">
    <location>
        <begin position="37"/>
        <end position="58"/>
    </location>
</feature>
<feature type="transmembrane region" description="Helical" evidence="7">
    <location>
        <begin position="167"/>
        <end position="194"/>
    </location>
</feature>
<accession>A7I693</accession>
<evidence type="ECO:0000259" key="8">
    <source>
        <dbReference type="PROSITE" id="PS50928"/>
    </source>
</evidence>
<dbReference type="PROSITE" id="PS50928">
    <property type="entry name" value="ABC_TM1"/>
    <property type="match status" value="1"/>
</dbReference>
<dbReference type="FunFam" id="1.10.3720.10:FF:000003">
    <property type="entry name" value="Aliphatic sulfonate ABC transporter permease"/>
    <property type="match status" value="1"/>
</dbReference>
<organism evidence="9 10">
    <name type="scientific">Methanoregula boonei (strain DSM 21154 / JCM 14090 / 6A8)</name>
    <dbReference type="NCBI Taxonomy" id="456442"/>
    <lineage>
        <taxon>Archaea</taxon>
        <taxon>Methanobacteriati</taxon>
        <taxon>Methanobacteriota</taxon>
        <taxon>Stenosarchaea group</taxon>
        <taxon>Methanomicrobia</taxon>
        <taxon>Methanomicrobiales</taxon>
        <taxon>Methanoregulaceae</taxon>
        <taxon>Methanoregula</taxon>
    </lineage>
</organism>
<keyword evidence="10" id="KW-1185">Reference proteome</keyword>
<dbReference type="eggNOG" id="arCOG00169">
    <property type="taxonomic scope" value="Archaea"/>
</dbReference>
<protein>
    <submittedName>
        <fullName evidence="9">Binding-protein-dependent transport systems inner membrane component</fullName>
    </submittedName>
</protein>
<evidence type="ECO:0000256" key="4">
    <source>
        <dbReference type="ARBA" id="ARBA00022692"/>
    </source>
</evidence>
<dbReference type="GO" id="GO:0005886">
    <property type="term" value="C:plasma membrane"/>
    <property type="evidence" value="ECO:0007669"/>
    <property type="project" value="UniProtKB-SubCell"/>
</dbReference>
<comment type="similarity">
    <text evidence="7">Belongs to the binding-protein-dependent transport system permease family.</text>
</comment>
<gene>
    <name evidence="9" type="ordered locus">Mboo_0736</name>
</gene>
<feature type="domain" description="ABC transmembrane type-1" evidence="8">
    <location>
        <begin position="57"/>
        <end position="238"/>
    </location>
</feature>
<proteinExistence type="inferred from homology"/>
<dbReference type="HOGENOM" id="CLU_046113_1_4_2"/>
<dbReference type="GeneID" id="5410994"/>
<dbReference type="KEGG" id="mbn:Mboo_0736"/>
<dbReference type="SUPFAM" id="SSF161098">
    <property type="entry name" value="MetI-like"/>
    <property type="match status" value="1"/>
</dbReference>
<comment type="subcellular location">
    <subcellularLocation>
        <location evidence="1 7">Cell membrane</location>
        <topology evidence="1 7">Multi-pass membrane protein</topology>
    </subcellularLocation>
</comment>
<feature type="transmembrane region" description="Helical" evidence="7">
    <location>
        <begin position="214"/>
        <end position="234"/>
    </location>
</feature>
<dbReference type="InterPro" id="IPR000515">
    <property type="entry name" value="MetI-like"/>
</dbReference>
<dbReference type="AlphaFoldDB" id="A7I693"/>
<keyword evidence="4 7" id="KW-0812">Transmembrane</keyword>
<dbReference type="STRING" id="456442.Mboo_0736"/>
<dbReference type="Gene3D" id="1.10.3720.10">
    <property type="entry name" value="MetI-like"/>
    <property type="match status" value="1"/>
</dbReference>
<dbReference type="GO" id="GO:0055085">
    <property type="term" value="P:transmembrane transport"/>
    <property type="evidence" value="ECO:0007669"/>
    <property type="project" value="InterPro"/>
</dbReference>
<evidence type="ECO:0000256" key="3">
    <source>
        <dbReference type="ARBA" id="ARBA00022475"/>
    </source>
</evidence>